<keyword evidence="6" id="KW-1185">Reference proteome</keyword>
<dbReference type="InterPro" id="IPR019734">
    <property type="entry name" value="TPR_rpt"/>
</dbReference>
<feature type="coiled-coil region" evidence="2">
    <location>
        <begin position="506"/>
        <end position="568"/>
    </location>
</feature>
<protein>
    <submittedName>
        <fullName evidence="5">SPOR domain-containing protein</fullName>
    </submittedName>
</protein>
<feature type="domain" description="SPOR" evidence="4">
    <location>
        <begin position="572"/>
        <end position="656"/>
    </location>
</feature>
<evidence type="ECO:0000256" key="2">
    <source>
        <dbReference type="SAM" id="Coils"/>
    </source>
</evidence>
<sequence>MTFHPLSARPFLSLGFSSGRVVRGASARSALAVALLIGAPAPLLAQDLSQMPQQSVLDTPGSRPSRPVVRPVYPQQAPSAAPVPMVSNPVVQAVPSVSRPVVQPLPAGDGKTLDAALARLARDPRNPDALLDAGNAAMELGDVDAALGFLRRADEVSPGNGRIKAQIGKAMLRHNDPLAAIRAFDDAERAGADTAAMAGDRGLAHDLVGDNAMAQRYYQQALARAPDAEVTRRLALSLAIGGDRAAAEKVLAPQIAQSDRAAWRVRTFILAIAGQPDEAVAVANSSMPPQLAAGIAPYLRYLTRLTPAQQAAAANFGRFPRAADIGRDDPQIVQYALSHPRPAPVVLAQAASAPATPQPAPRRDRRGRLIPTPTPAAAATPAPQLAQATPAPALPSISTTTRPAPQTAPQAAPVPVPTSMASATPTPTIVLPPVPAASTPTATAPAPVQTAMVQPVPQPQPQPQSSTPQPAPAAAPAPSPDGFASLFAGFTAPAEEQQRPTVAVDLAAVQAANERAAAEKAAIEARQAAQAKKLADARKAAADRKAAAEKKLADAKKAEEARKAKEEARRLAANPARTWVQVLTGGNRAKMGKEWAGLQAKAPELRGRKAYVTPWNRVYRLVTGPFPSDAAAQEFVAKLKAKGVGAFQFDSPAGQAMDGVAAK</sequence>
<organism evidence="5 6">
    <name type="scientific">Novosphingobium pokkalii</name>
    <dbReference type="NCBI Taxonomy" id="1770194"/>
    <lineage>
        <taxon>Bacteria</taxon>
        <taxon>Pseudomonadati</taxon>
        <taxon>Pseudomonadota</taxon>
        <taxon>Alphaproteobacteria</taxon>
        <taxon>Sphingomonadales</taxon>
        <taxon>Sphingomonadaceae</taxon>
        <taxon>Novosphingobium</taxon>
    </lineage>
</organism>
<keyword evidence="2" id="KW-0175">Coiled coil</keyword>
<name>A0ABV7V5Q4_9SPHN</name>
<feature type="region of interest" description="Disordered" evidence="3">
    <location>
        <begin position="453"/>
        <end position="486"/>
    </location>
</feature>
<dbReference type="RefSeq" id="WP_191323355.1">
    <property type="nucleotide sequence ID" value="NZ_BMZP01000004.1"/>
</dbReference>
<dbReference type="InterPro" id="IPR036680">
    <property type="entry name" value="SPOR-like_sf"/>
</dbReference>
<feature type="region of interest" description="Disordered" evidence="3">
    <location>
        <begin position="350"/>
        <end position="420"/>
    </location>
</feature>
<dbReference type="PROSITE" id="PS51724">
    <property type="entry name" value="SPOR"/>
    <property type="match status" value="1"/>
</dbReference>
<dbReference type="Gene3D" id="3.30.70.1070">
    <property type="entry name" value="Sporulation related repeat"/>
    <property type="match status" value="1"/>
</dbReference>
<feature type="region of interest" description="Disordered" evidence="3">
    <location>
        <begin position="52"/>
        <end position="81"/>
    </location>
</feature>
<evidence type="ECO:0000256" key="3">
    <source>
        <dbReference type="SAM" id="MobiDB-lite"/>
    </source>
</evidence>
<proteinExistence type="predicted"/>
<dbReference type="SUPFAM" id="SSF48452">
    <property type="entry name" value="TPR-like"/>
    <property type="match status" value="1"/>
</dbReference>
<dbReference type="InterPro" id="IPR007730">
    <property type="entry name" value="SPOR-like_dom"/>
</dbReference>
<dbReference type="InterPro" id="IPR011990">
    <property type="entry name" value="TPR-like_helical_dom_sf"/>
</dbReference>
<feature type="repeat" description="TPR" evidence="1">
    <location>
        <begin position="127"/>
        <end position="160"/>
    </location>
</feature>
<keyword evidence="1" id="KW-0802">TPR repeat</keyword>
<gene>
    <name evidence="5" type="ORF">ACFOOT_14875</name>
</gene>
<dbReference type="Gene3D" id="1.25.40.10">
    <property type="entry name" value="Tetratricopeptide repeat domain"/>
    <property type="match status" value="1"/>
</dbReference>
<evidence type="ECO:0000259" key="4">
    <source>
        <dbReference type="PROSITE" id="PS51724"/>
    </source>
</evidence>
<feature type="compositionally biased region" description="Pro residues" evidence="3">
    <location>
        <begin position="469"/>
        <end position="479"/>
    </location>
</feature>
<feature type="compositionally biased region" description="Low complexity" evidence="3">
    <location>
        <begin position="62"/>
        <end position="72"/>
    </location>
</feature>
<accession>A0ABV7V5Q4</accession>
<evidence type="ECO:0000313" key="5">
    <source>
        <dbReference type="EMBL" id="MFC3672705.1"/>
    </source>
</evidence>
<evidence type="ECO:0000256" key="1">
    <source>
        <dbReference type="PROSITE-ProRule" id="PRU00339"/>
    </source>
</evidence>
<dbReference type="SMART" id="SM00028">
    <property type="entry name" value="TPR"/>
    <property type="match status" value="2"/>
</dbReference>
<dbReference type="PROSITE" id="PS50005">
    <property type="entry name" value="TPR"/>
    <property type="match status" value="1"/>
</dbReference>
<dbReference type="Pfam" id="PF05036">
    <property type="entry name" value="SPOR"/>
    <property type="match status" value="1"/>
</dbReference>
<evidence type="ECO:0000313" key="6">
    <source>
        <dbReference type="Proteomes" id="UP001595683"/>
    </source>
</evidence>
<dbReference type="SUPFAM" id="SSF110997">
    <property type="entry name" value="Sporulation related repeat"/>
    <property type="match status" value="1"/>
</dbReference>
<dbReference type="Proteomes" id="UP001595683">
    <property type="component" value="Unassembled WGS sequence"/>
</dbReference>
<dbReference type="EMBL" id="JBHRYE010000022">
    <property type="protein sequence ID" value="MFC3672705.1"/>
    <property type="molecule type" value="Genomic_DNA"/>
</dbReference>
<comment type="caution">
    <text evidence="5">The sequence shown here is derived from an EMBL/GenBank/DDBJ whole genome shotgun (WGS) entry which is preliminary data.</text>
</comment>
<feature type="compositionally biased region" description="Low complexity" evidence="3">
    <location>
        <begin position="375"/>
        <end position="420"/>
    </location>
</feature>
<reference evidence="6" key="1">
    <citation type="journal article" date="2019" name="Int. J. Syst. Evol. Microbiol.">
        <title>The Global Catalogue of Microorganisms (GCM) 10K type strain sequencing project: providing services to taxonomists for standard genome sequencing and annotation.</title>
        <authorList>
            <consortium name="The Broad Institute Genomics Platform"/>
            <consortium name="The Broad Institute Genome Sequencing Center for Infectious Disease"/>
            <person name="Wu L."/>
            <person name="Ma J."/>
        </authorList>
    </citation>
    <scope>NUCLEOTIDE SEQUENCE [LARGE SCALE GENOMIC DNA]</scope>
    <source>
        <strain evidence="6">KCTC 42224</strain>
    </source>
</reference>